<proteinExistence type="predicted"/>
<reference evidence="1 2" key="1">
    <citation type="submission" date="2024-02" db="EMBL/GenBank/DDBJ databases">
        <title>High-quality chromosome-scale genome assembly of Pensacola bahiagrass (Paspalum notatum Flugge var. saurae).</title>
        <authorList>
            <person name="Vega J.M."/>
            <person name="Podio M."/>
            <person name="Orjuela J."/>
            <person name="Siena L.A."/>
            <person name="Pessino S.C."/>
            <person name="Combes M.C."/>
            <person name="Mariac C."/>
            <person name="Albertini E."/>
            <person name="Pupilli F."/>
            <person name="Ortiz J.P.A."/>
            <person name="Leblanc O."/>
        </authorList>
    </citation>
    <scope>NUCLEOTIDE SEQUENCE [LARGE SCALE GENOMIC DNA]</scope>
    <source>
        <strain evidence="1">R1</strain>
        <tissue evidence="1">Leaf</tissue>
    </source>
</reference>
<sequence length="70" mass="7919">MDCRHHGKSVLLLCSSFRAPAPSTSLLCCKSRPWLFALRIDVCEQQQEYLRKARCDTNGGIAIYQLHPKG</sequence>
<protein>
    <submittedName>
        <fullName evidence="1">Uncharacterized protein</fullName>
    </submittedName>
</protein>
<organism evidence="1 2">
    <name type="scientific">Paspalum notatum var. saurae</name>
    <dbReference type="NCBI Taxonomy" id="547442"/>
    <lineage>
        <taxon>Eukaryota</taxon>
        <taxon>Viridiplantae</taxon>
        <taxon>Streptophyta</taxon>
        <taxon>Embryophyta</taxon>
        <taxon>Tracheophyta</taxon>
        <taxon>Spermatophyta</taxon>
        <taxon>Magnoliopsida</taxon>
        <taxon>Liliopsida</taxon>
        <taxon>Poales</taxon>
        <taxon>Poaceae</taxon>
        <taxon>PACMAD clade</taxon>
        <taxon>Panicoideae</taxon>
        <taxon>Andropogonodae</taxon>
        <taxon>Paspaleae</taxon>
        <taxon>Paspalinae</taxon>
        <taxon>Paspalum</taxon>
    </lineage>
</organism>
<dbReference type="Proteomes" id="UP001341281">
    <property type="component" value="Chromosome 08"/>
</dbReference>
<dbReference type="EMBL" id="CP144752">
    <property type="protein sequence ID" value="WVZ88546.1"/>
    <property type="molecule type" value="Genomic_DNA"/>
</dbReference>
<name>A0AAQ3UB90_PASNO</name>
<dbReference type="AlphaFoldDB" id="A0AAQ3UB90"/>
<keyword evidence="2" id="KW-1185">Reference proteome</keyword>
<evidence type="ECO:0000313" key="2">
    <source>
        <dbReference type="Proteomes" id="UP001341281"/>
    </source>
</evidence>
<accession>A0AAQ3UB90</accession>
<evidence type="ECO:0000313" key="1">
    <source>
        <dbReference type="EMBL" id="WVZ88546.1"/>
    </source>
</evidence>
<gene>
    <name evidence="1" type="ORF">U9M48_035057</name>
</gene>